<dbReference type="InterPro" id="IPR002187">
    <property type="entry name" value="N-reg_PII"/>
</dbReference>
<sequence length="96" mass="11004">MRRIEIIANHSVEEDLFDLFEERGIGRHYTLIPQVQGSGTSGPRKGDHIWPETNFVLVVYADEEEAAKIRQAVADLKKVFPDEGIKLFEMPCTFQE</sequence>
<evidence type="ECO:0000313" key="2">
    <source>
        <dbReference type="Proteomes" id="UP000001296"/>
    </source>
</evidence>
<proteinExistence type="predicted"/>
<dbReference type="KEGG" id="sta:STHERM_c21680"/>
<dbReference type="SUPFAM" id="SSF54913">
    <property type="entry name" value="GlnB-like"/>
    <property type="match status" value="1"/>
</dbReference>
<dbReference type="InterPro" id="IPR015867">
    <property type="entry name" value="N-reg_PII/ATP_PRibTrfase_C"/>
</dbReference>
<reference evidence="1 2" key="2">
    <citation type="journal article" date="2010" name="J. Bacteriol.">
        <title>Genome sequence of the polysaccharide-degrading, thermophilic anaerobe Spirochaeta thermophila DSM 6192.</title>
        <authorList>
            <person name="Angelov A."/>
            <person name="Liebl S."/>
            <person name="Ballschmiter M."/>
            <person name="Bomeke M."/>
            <person name="Lehmann R."/>
            <person name="Liesegang H."/>
            <person name="Daniel R."/>
            <person name="Liebl W."/>
        </authorList>
    </citation>
    <scope>NUCLEOTIDE SEQUENCE [LARGE SCALE GENOMIC DNA]</scope>
    <source>
        <strain evidence="2">ATCC 49972 / DSM 6192 / RI 19.B1</strain>
    </source>
</reference>
<dbReference type="Pfam" id="PF00543">
    <property type="entry name" value="P-II"/>
    <property type="match status" value="1"/>
</dbReference>
<dbReference type="EMBL" id="CP001698">
    <property type="protein sequence ID" value="ADN03097.1"/>
    <property type="molecule type" value="Genomic_DNA"/>
</dbReference>
<dbReference type="NCBIfam" id="NF045581">
    <property type="entry name" value="PG0541_fam"/>
    <property type="match status" value="1"/>
</dbReference>
<dbReference type="GO" id="GO:0030234">
    <property type="term" value="F:enzyme regulator activity"/>
    <property type="evidence" value="ECO:0007669"/>
    <property type="project" value="InterPro"/>
</dbReference>
<dbReference type="HOGENOM" id="CLU_159798_1_0_12"/>
<name>E0RRC0_WINT6</name>
<dbReference type="InterPro" id="IPR011322">
    <property type="entry name" value="N-reg_PII-like_a/b"/>
</dbReference>
<dbReference type="RefSeq" id="WP_013314935.1">
    <property type="nucleotide sequence ID" value="NC_014484.1"/>
</dbReference>
<gene>
    <name evidence="1" type="ordered locus">STHERM_c21680</name>
</gene>
<dbReference type="PaxDb" id="665571-STHERM_c21680"/>
<organism evidence="1 2">
    <name type="scientific">Winmispira thermophila (strain ATCC 49972 / DSM 6192 / RI 19.B1)</name>
    <name type="common">Spirochaeta thermophila</name>
    <dbReference type="NCBI Taxonomy" id="665571"/>
    <lineage>
        <taxon>Bacteria</taxon>
        <taxon>Pseudomonadati</taxon>
        <taxon>Spirochaetota</taxon>
        <taxon>Spirochaetia</taxon>
        <taxon>Winmispirales</taxon>
        <taxon>Winmispiraceae</taxon>
        <taxon>Winmispira</taxon>
    </lineage>
</organism>
<evidence type="ECO:0008006" key="3">
    <source>
        <dbReference type="Google" id="ProtNLM"/>
    </source>
</evidence>
<dbReference type="eggNOG" id="ENOG50334VX">
    <property type="taxonomic scope" value="Bacteria"/>
</dbReference>
<protein>
    <recommendedName>
        <fullName evidence="3">Nitrogen regulatory protein P-II</fullName>
    </recommendedName>
</protein>
<dbReference type="Proteomes" id="UP000001296">
    <property type="component" value="Chromosome"/>
</dbReference>
<accession>E0RRC0</accession>
<dbReference type="GO" id="GO:0006808">
    <property type="term" value="P:regulation of nitrogen utilization"/>
    <property type="evidence" value="ECO:0007669"/>
    <property type="project" value="InterPro"/>
</dbReference>
<dbReference type="Gene3D" id="3.30.70.120">
    <property type="match status" value="1"/>
</dbReference>
<reference key="1">
    <citation type="submission" date="2009-08" db="EMBL/GenBank/DDBJ databases">
        <title>The genome sequence of Spirochaeta thermophila DSM6192.</title>
        <authorList>
            <person name="Angelov A."/>
            <person name="Mientus M."/>
            <person name="Wittenberg S."/>
            <person name="Lehmann R."/>
            <person name="Liesegang H."/>
            <person name="Daniel R."/>
            <person name="Liebl W."/>
        </authorList>
    </citation>
    <scope>NUCLEOTIDE SEQUENCE</scope>
    <source>
        <strain>DSM 6192</strain>
    </source>
</reference>
<dbReference type="AlphaFoldDB" id="E0RRC0"/>
<evidence type="ECO:0000313" key="1">
    <source>
        <dbReference type="EMBL" id="ADN03097.1"/>
    </source>
</evidence>